<dbReference type="InterPro" id="IPR011013">
    <property type="entry name" value="Gal_mutarotase_sf_dom"/>
</dbReference>
<dbReference type="Pfam" id="PF01263">
    <property type="entry name" value="Aldose_epim"/>
    <property type="match status" value="1"/>
</dbReference>
<dbReference type="STRING" id="658057.SAMN04488032_110143"/>
<gene>
    <name evidence="1" type="ORF">PAM7971_02514</name>
</gene>
<dbReference type="OrthoDB" id="9795355at2"/>
<dbReference type="PANTHER" id="PTHR11122">
    <property type="entry name" value="APOSPORY-ASSOCIATED PROTEIN C-RELATED"/>
    <property type="match status" value="1"/>
</dbReference>
<accession>A0A1Y5SXT6</accession>
<sequence>MSPDLTRIESSHLSLTVSALGAEMQSLCDHDGDEWLWQGDPDVWAGRAPVLFPIVGRAPDDCIAIGDHTAQMQQHGFARRSRFHLEQSSASMCRYVLTATQDTRALYPFDFSLSLTYSLDGPKLTVTAEVKNCSTDDMPFGFGFHPAFSWPLPGGEGRMHSVTLANGAEPLMARLETGLLTEKRHPSPFVNGMLSLEGGLFNEDAMIFPQGAGTALSYGMVDGPCLKFHFENLPNLALWSKPKAPFICVEPWHGMAAKIGTDRQISKRPFSMILKPTEASLFSYSVCVATG</sequence>
<reference evidence="1 2" key="1">
    <citation type="submission" date="2017-03" db="EMBL/GenBank/DDBJ databases">
        <authorList>
            <person name="Afonso C.L."/>
            <person name="Miller P.J."/>
            <person name="Scott M.A."/>
            <person name="Spackman E."/>
            <person name="Goraichik I."/>
            <person name="Dimitrov K.M."/>
            <person name="Suarez D.L."/>
            <person name="Swayne D.E."/>
        </authorList>
    </citation>
    <scope>NUCLEOTIDE SEQUENCE [LARGE SCALE GENOMIC DNA]</scope>
    <source>
        <strain evidence="1 2">CECT 7971</strain>
    </source>
</reference>
<dbReference type="Gene3D" id="2.70.98.10">
    <property type="match status" value="1"/>
</dbReference>
<proteinExistence type="predicted"/>
<organism evidence="1 2">
    <name type="scientific">Pacificibacter marinus</name>
    <dbReference type="NCBI Taxonomy" id="658057"/>
    <lineage>
        <taxon>Bacteria</taxon>
        <taxon>Pseudomonadati</taxon>
        <taxon>Pseudomonadota</taxon>
        <taxon>Alphaproteobacteria</taxon>
        <taxon>Rhodobacterales</taxon>
        <taxon>Roseobacteraceae</taxon>
        <taxon>Pacificibacter</taxon>
    </lineage>
</organism>
<dbReference type="GO" id="GO:0005975">
    <property type="term" value="P:carbohydrate metabolic process"/>
    <property type="evidence" value="ECO:0007669"/>
    <property type="project" value="InterPro"/>
</dbReference>
<dbReference type="Proteomes" id="UP000193307">
    <property type="component" value="Unassembled WGS sequence"/>
</dbReference>
<evidence type="ECO:0000313" key="1">
    <source>
        <dbReference type="EMBL" id="SLN51089.1"/>
    </source>
</evidence>
<name>A0A1Y5SXT6_9RHOB</name>
<dbReference type="InterPro" id="IPR008183">
    <property type="entry name" value="Aldose_1/G6P_1-epimerase"/>
</dbReference>
<dbReference type="PANTHER" id="PTHR11122:SF13">
    <property type="entry name" value="GLUCOSE-6-PHOSPHATE 1-EPIMERASE"/>
    <property type="match status" value="1"/>
</dbReference>
<protein>
    <submittedName>
        <fullName evidence="1">Aldose 1-epimerase</fullName>
    </submittedName>
</protein>
<dbReference type="GO" id="GO:0030246">
    <property type="term" value="F:carbohydrate binding"/>
    <property type="evidence" value="ECO:0007669"/>
    <property type="project" value="InterPro"/>
</dbReference>
<dbReference type="InterPro" id="IPR014718">
    <property type="entry name" value="GH-type_carb-bd"/>
</dbReference>
<dbReference type="RefSeq" id="WP_085849644.1">
    <property type="nucleotide sequence ID" value="NZ_FNZV01000010.1"/>
</dbReference>
<evidence type="ECO:0000313" key="2">
    <source>
        <dbReference type="Proteomes" id="UP000193307"/>
    </source>
</evidence>
<dbReference type="CDD" id="cd09024">
    <property type="entry name" value="Aldose_epim_lacX"/>
    <property type="match status" value="1"/>
</dbReference>
<keyword evidence="2" id="KW-1185">Reference proteome</keyword>
<dbReference type="SUPFAM" id="SSF74650">
    <property type="entry name" value="Galactose mutarotase-like"/>
    <property type="match status" value="1"/>
</dbReference>
<dbReference type="InterPro" id="IPR037481">
    <property type="entry name" value="LacX"/>
</dbReference>
<dbReference type="AlphaFoldDB" id="A0A1Y5SXT6"/>
<dbReference type="EMBL" id="FWFW01000008">
    <property type="protein sequence ID" value="SLN51089.1"/>
    <property type="molecule type" value="Genomic_DNA"/>
</dbReference>
<dbReference type="GO" id="GO:0016853">
    <property type="term" value="F:isomerase activity"/>
    <property type="evidence" value="ECO:0007669"/>
    <property type="project" value="InterPro"/>
</dbReference>